<dbReference type="GO" id="GO:0044545">
    <property type="term" value="C:NSL complex"/>
    <property type="evidence" value="ECO:0007669"/>
    <property type="project" value="TreeGrafter"/>
</dbReference>
<dbReference type="CDD" id="cd20104">
    <property type="entry name" value="MBT_PHF20L1-like"/>
    <property type="match status" value="1"/>
</dbReference>
<dbReference type="EMBL" id="JAKMXF010000300">
    <property type="protein sequence ID" value="KAI6652057.1"/>
    <property type="molecule type" value="Genomic_DNA"/>
</dbReference>
<feature type="compositionally biased region" description="Basic and acidic residues" evidence="4">
    <location>
        <begin position="14"/>
        <end position="27"/>
    </location>
</feature>
<name>A0AAV7JTE2_9METZ</name>
<keyword evidence="3" id="KW-0539">Nucleus</keyword>
<evidence type="ECO:0000256" key="1">
    <source>
        <dbReference type="ARBA" id="ARBA00004123"/>
    </source>
</evidence>
<evidence type="ECO:0000256" key="4">
    <source>
        <dbReference type="SAM" id="MobiDB-lite"/>
    </source>
</evidence>
<sequence>MDNTKSLSGKGKNKKVDTDDKDAKTKAKEFVEGSGLSRSEIQVGYKLMAASFDCKWYQGRIVEVDESDSTFLVHFDFWNSRFDEWYKFTTKKVKPLQEEPYSRKKIIPKFKLGDPVTAKWIDGKQYRGKIDEVKPNDCYDVLFEDGVIYSTDISTLKLGDRRDASLEEERLLKRDEVIKRSREREFRSQRRSLEPGSIFPSLSLQLDDIKPSFTAVKHTTKLNPSLSLGLSYPLKKVSLSFDFELNKNVCVSRGRTYNVPSPTNVLGTVKHTVTTATKRALSPEFETPENSPRKRGRPKIHSPTSTIPIKHTDDTDILPKSISPNKKTISKKVLHKHIILSSISPTPKSPVNKTPTKCTVSVQTDPIEELKDIRPIANPLLAPTALRPHYPVPPVPPQPAPPLLQTETVLTSDGRWITIATPQMAAQQPLQISSDVTQRQPPTAPNTYYQLVPMGANGPIHPSPVAPLPPPSQPQDPLSHLVLAQPTHNPVMMLPPQPRPILQNSSPYIQSRPILQYQATSSAMLQPQNPSTVLMHTNPLHQQIILPQQPVVNNSTQLTTHQDNAAAPQIAQRQTDPPSAMNLSANSPVPVSPLPYTSPTDPVPPVSSNLVASRATIRLPDVQATAPVMTTPQVLTEKRENGENFSPTSLISLSSRLPFSSLLSNTIQPSQSLPITSYVTAVSEHSGEVTTIFASSCSTPKVTSTAEITTPTGPIPDPAVPTTPSIIPIQTPTPLDTNTLLKSQLQQANEDNTDLIGSS</sequence>
<evidence type="ECO:0000313" key="6">
    <source>
        <dbReference type="EMBL" id="KAI6652057.1"/>
    </source>
</evidence>
<dbReference type="InterPro" id="IPR025995">
    <property type="entry name" value="Tudor-knot"/>
</dbReference>
<protein>
    <submittedName>
        <fullName evidence="6">PHD finger protein 20-like protein 1</fullName>
    </submittedName>
</protein>
<dbReference type="SMART" id="SM00333">
    <property type="entry name" value="TUDOR"/>
    <property type="match status" value="2"/>
</dbReference>
<feature type="domain" description="Tudor" evidence="5">
    <location>
        <begin position="108"/>
        <end position="164"/>
    </location>
</feature>
<evidence type="ECO:0000256" key="3">
    <source>
        <dbReference type="ARBA" id="ARBA00023242"/>
    </source>
</evidence>
<feature type="region of interest" description="Disordered" evidence="4">
    <location>
        <begin position="1"/>
        <end position="27"/>
    </location>
</feature>
<dbReference type="InterPro" id="IPR043449">
    <property type="entry name" value="PHF20-like"/>
</dbReference>
<dbReference type="Proteomes" id="UP001165289">
    <property type="component" value="Unassembled WGS sequence"/>
</dbReference>
<dbReference type="InterPro" id="IPR016197">
    <property type="entry name" value="Chromo-like_dom_sf"/>
</dbReference>
<feature type="region of interest" description="Disordered" evidence="4">
    <location>
        <begin position="559"/>
        <end position="605"/>
    </location>
</feature>
<organism evidence="6 7">
    <name type="scientific">Oopsacas minuta</name>
    <dbReference type="NCBI Taxonomy" id="111878"/>
    <lineage>
        <taxon>Eukaryota</taxon>
        <taxon>Metazoa</taxon>
        <taxon>Porifera</taxon>
        <taxon>Hexactinellida</taxon>
        <taxon>Hexasterophora</taxon>
        <taxon>Lyssacinosida</taxon>
        <taxon>Leucopsacidae</taxon>
        <taxon>Oopsacas</taxon>
    </lineage>
</organism>
<accession>A0AAV7JTE2</accession>
<comment type="subcellular location">
    <subcellularLocation>
        <location evidence="1">Nucleus</location>
    </subcellularLocation>
</comment>
<feature type="domain" description="Tudor" evidence="5">
    <location>
        <begin position="39"/>
        <end position="101"/>
    </location>
</feature>
<dbReference type="PANTHER" id="PTHR15856">
    <property type="entry name" value="PHD FINGER PROTEIN 20-RELATED"/>
    <property type="match status" value="1"/>
</dbReference>
<dbReference type="InterPro" id="IPR002999">
    <property type="entry name" value="Tudor"/>
</dbReference>
<dbReference type="PANTHER" id="PTHR15856:SF51">
    <property type="entry name" value="MBD-R2"/>
    <property type="match status" value="1"/>
</dbReference>
<dbReference type="Gene3D" id="2.30.30.140">
    <property type="match status" value="2"/>
</dbReference>
<dbReference type="GO" id="GO:0005634">
    <property type="term" value="C:nucleus"/>
    <property type="evidence" value="ECO:0007669"/>
    <property type="project" value="UniProtKB-SubCell"/>
</dbReference>
<dbReference type="SUPFAM" id="SSF63748">
    <property type="entry name" value="Tudor/PWWP/MBT"/>
    <property type="match status" value="1"/>
</dbReference>
<dbReference type="Pfam" id="PF11717">
    <property type="entry name" value="Tudor-knot"/>
    <property type="match status" value="1"/>
</dbReference>
<dbReference type="AlphaFoldDB" id="A0AAV7JTE2"/>
<proteinExistence type="predicted"/>
<evidence type="ECO:0000313" key="7">
    <source>
        <dbReference type="Proteomes" id="UP001165289"/>
    </source>
</evidence>
<evidence type="ECO:0000259" key="5">
    <source>
        <dbReference type="SMART" id="SM00333"/>
    </source>
</evidence>
<dbReference type="GO" id="GO:0006357">
    <property type="term" value="P:regulation of transcription by RNA polymerase II"/>
    <property type="evidence" value="ECO:0007669"/>
    <property type="project" value="TreeGrafter"/>
</dbReference>
<reference evidence="6 7" key="1">
    <citation type="journal article" date="2023" name="BMC Biol.">
        <title>The compact genome of the sponge Oopsacas minuta (Hexactinellida) is lacking key metazoan core genes.</title>
        <authorList>
            <person name="Santini S."/>
            <person name="Schenkelaars Q."/>
            <person name="Jourda C."/>
            <person name="Duchesne M."/>
            <person name="Belahbib H."/>
            <person name="Rocher C."/>
            <person name="Selva M."/>
            <person name="Riesgo A."/>
            <person name="Vervoort M."/>
            <person name="Leys S.P."/>
            <person name="Kodjabachian L."/>
            <person name="Le Bivic A."/>
            <person name="Borchiellini C."/>
            <person name="Claverie J.M."/>
            <person name="Renard E."/>
        </authorList>
    </citation>
    <scope>NUCLEOTIDE SEQUENCE [LARGE SCALE GENOMIC DNA]</scope>
    <source>
        <strain evidence="6">SPO-2</strain>
    </source>
</reference>
<comment type="caution">
    <text evidence="6">The sequence shown here is derived from an EMBL/GenBank/DDBJ whole genome shotgun (WGS) entry which is preliminary data.</text>
</comment>
<evidence type="ECO:0000256" key="2">
    <source>
        <dbReference type="ARBA" id="ARBA00022737"/>
    </source>
</evidence>
<feature type="region of interest" description="Disordered" evidence="4">
    <location>
        <begin position="280"/>
        <end position="323"/>
    </location>
</feature>
<feature type="compositionally biased region" description="Polar residues" evidence="4">
    <location>
        <begin position="571"/>
        <end position="589"/>
    </location>
</feature>
<dbReference type="SUPFAM" id="SSF54160">
    <property type="entry name" value="Chromo domain-like"/>
    <property type="match status" value="1"/>
</dbReference>
<gene>
    <name evidence="6" type="ORF">LOD99_4602</name>
</gene>
<keyword evidence="2" id="KW-0677">Repeat</keyword>
<keyword evidence="7" id="KW-1185">Reference proteome</keyword>